<protein>
    <submittedName>
        <fullName evidence="6">DUF229 domain-containing protein</fullName>
    </submittedName>
</protein>
<evidence type="ECO:0000313" key="7">
    <source>
        <dbReference type="Proteomes" id="UP000305939"/>
    </source>
</evidence>
<keyword evidence="3" id="KW-0378">Hydrolase</keyword>
<dbReference type="RefSeq" id="WP_136336887.1">
    <property type="nucleotide sequence ID" value="NZ_QXMP01000023.1"/>
</dbReference>
<dbReference type="EMBL" id="SSMC01000003">
    <property type="protein sequence ID" value="THD66818.1"/>
    <property type="molecule type" value="Genomic_DNA"/>
</dbReference>
<name>A0A4S3LYW1_9FLAO</name>
<evidence type="ECO:0000256" key="3">
    <source>
        <dbReference type="ARBA" id="ARBA00022801"/>
    </source>
</evidence>
<comment type="caution">
    <text evidence="6">The sequence shown here is derived from an EMBL/GenBank/DDBJ whole genome shotgun (WGS) entry which is preliminary data.</text>
</comment>
<dbReference type="Gene3D" id="3.30.1120.10">
    <property type="match status" value="1"/>
</dbReference>
<dbReference type="SUPFAM" id="SSF53649">
    <property type="entry name" value="Alkaline phosphatase-like"/>
    <property type="match status" value="1"/>
</dbReference>
<keyword evidence="2" id="KW-0479">Metal-binding</keyword>
<dbReference type="Proteomes" id="UP000305939">
    <property type="component" value="Unassembled WGS sequence"/>
</dbReference>
<comment type="similarity">
    <text evidence="1">Belongs to the sulfatase family.</text>
</comment>
<feature type="domain" description="Sulfatase N-terminal" evidence="5">
    <location>
        <begin position="32"/>
        <end position="329"/>
    </location>
</feature>
<dbReference type="InterPro" id="IPR000917">
    <property type="entry name" value="Sulfatase_N"/>
</dbReference>
<evidence type="ECO:0000256" key="1">
    <source>
        <dbReference type="ARBA" id="ARBA00008779"/>
    </source>
</evidence>
<dbReference type="PANTHER" id="PTHR42693">
    <property type="entry name" value="ARYLSULFATASE FAMILY MEMBER"/>
    <property type="match status" value="1"/>
</dbReference>
<dbReference type="GO" id="GO:0004065">
    <property type="term" value="F:arylsulfatase activity"/>
    <property type="evidence" value="ECO:0007669"/>
    <property type="project" value="TreeGrafter"/>
</dbReference>
<keyword evidence="7" id="KW-1185">Reference proteome</keyword>
<reference evidence="6 7" key="1">
    <citation type="submission" date="2019-04" db="EMBL/GenBank/DDBJ databases">
        <title>Draft genome sequence of Robertkochia marina CC-AMO-30D.</title>
        <authorList>
            <person name="Hameed A."/>
            <person name="Lin S.-Y."/>
            <person name="Shahina M."/>
            <person name="Lai W.-A."/>
            <person name="Young C.-C."/>
        </authorList>
    </citation>
    <scope>NUCLEOTIDE SEQUENCE [LARGE SCALE GENOMIC DNA]</scope>
    <source>
        <strain evidence="6 7">CC-AMO-30D</strain>
    </source>
</reference>
<dbReference type="InterPro" id="IPR024607">
    <property type="entry name" value="Sulfatase_CS"/>
</dbReference>
<evidence type="ECO:0000256" key="2">
    <source>
        <dbReference type="ARBA" id="ARBA00022723"/>
    </source>
</evidence>
<organism evidence="6 7">
    <name type="scientific">Robertkochia marina</name>
    <dbReference type="NCBI Taxonomy" id="1227945"/>
    <lineage>
        <taxon>Bacteria</taxon>
        <taxon>Pseudomonadati</taxon>
        <taxon>Bacteroidota</taxon>
        <taxon>Flavobacteriia</taxon>
        <taxon>Flavobacteriales</taxon>
        <taxon>Flavobacteriaceae</taxon>
        <taxon>Robertkochia</taxon>
    </lineage>
</organism>
<dbReference type="InterPro" id="IPR017850">
    <property type="entry name" value="Alkaline_phosphatase_core_sf"/>
</dbReference>
<gene>
    <name evidence="6" type="ORF">E7Z59_13650</name>
</gene>
<evidence type="ECO:0000259" key="5">
    <source>
        <dbReference type="Pfam" id="PF00884"/>
    </source>
</evidence>
<dbReference type="GO" id="GO:0046872">
    <property type="term" value="F:metal ion binding"/>
    <property type="evidence" value="ECO:0007669"/>
    <property type="project" value="UniProtKB-KW"/>
</dbReference>
<dbReference type="Pfam" id="PF00884">
    <property type="entry name" value="Sulfatase"/>
    <property type="match status" value="1"/>
</dbReference>
<dbReference type="InterPro" id="IPR050738">
    <property type="entry name" value="Sulfatase"/>
</dbReference>
<evidence type="ECO:0000313" key="6">
    <source>
        <dbReference type="EMBL" id="THD66818.1"/>
    </source>
</evidence>
<dbReference type="PANTHER" id="PTHR42693:SF33">
    <property type="entry name" value="ARYLSULFATASE"/>
    <property type="match status" value="1"/>
</dbReference>
<dbReference type="Gene3D" id="3.40.720.10">
    <property type="entry name" value="Alkaline Phosphatase, subunit A"/>
    <property type="match status" value="1"/>
</dbReference>
<keyword evidence="4" id="KW-0106">Calcium</keyword>
<accession>A0A4S3LYW1</accession>
<dbReference type="OrthoDB" id="975025at2"/>
<evidence type="ECO:0000256" key="4">
    <source>
        <dbReference type="ARBA" id="ARBA00022837"/>
    </source>
</evidence>
<proteinExistence type="inferred from homology"/>
<dbReference type="AlphaFoldDB" id="A0A4S3LYW1"/>
<dbReference type="PROSITE" id="PS00149">
    <property type="entry name" value="SULFATASE_2"/>
    <property type="match status" value="1"/>
</dbReference>
<sequence length="475" mass="52712">MHIIKAFLVVLVVLLQYGCNDSETSTGQLSRPNVLIILADDLGYGDISVYEQSPYTTTNIDNIGAEGVISTAFYVTTPYCAPSRASILTGMFPLRHGLIKNPTPDAHAGVDTIGLNPEAKTIAEILGQSGYKTKAIGKWHLGHKPQFFPNRQGFDEYYGILYSNDMRPVQIMSNEDTLHYPVDQRTITRDYTERSIEFIKRNKDTNFFLYLSHAMPHKPLAVSDSFYTPGGKNNLYEDVINELDWSTGEIMKTLKNLNILDNTVVIFMSDNGPWYGGSTGGLKGMKATNWEGGIRVPFLIRYPKVLPKNAKVSIPLWAPDILPTICALTQTKAPDLMVDGQDITSVLQGADTLHGPVFSMHNDKIISVREGDFKLILENPTGFIPESADDWKDPRGPDGSTIIAQKEQYSPADYPGILPEHSTEGVQLFNVSRDPEEEINEAPNMILKVEHLKALTKAFKAGFNSADPDLVEQDK</sequence>